<evidence type="ECO:0000313" key="1">
    <source>
        <dbReference type="EMBL" id="KAK5115528.1"/>
    </source>
</evidence>
<dbReference type="EMBL" id="JAVRRL010000012">
    <property type="protein sequence ID" value="KAK5115528.1"/>
    <property type="molecule type" value="Genomic_DNA"/>
</dbReference>
<reference evidence="1" key="1">
    <citation type="submission" date="2023-08" db="EMBL/GenBank/DDBJ databases">
        <title>Black Yeasts Isolated from many extreme environments.</title>
        <authorList>
            <person name="Coleine C."/>
            <person name="Stajich J.E."/>
            <person name="Selbmann L."/>
        </authorList>
    </citation>
    <scope>NUCLEOTIDE SEQUENCE</scope>
    <source>
        <strain evidence="1">CCFEE 5401</strain>
    </source>
</reference>
<organism evidence="1 2">
    <name type="scientific">Meristemomyces frigidus</name>
    <dbReference type="NCBI Taxonomy" id="1508187"/>
    <lineage>
        <taxon>Eukaryota</taxon>
        <taxon>Fungi</taxon>
        <taxon>Dikarya</taxon>
        <taxon>Ascomycota</taxon>
        <taxon>Pezizomycotina</taxon>
        <taxon>Dothideomycetes</taxon>
        <taxon>Dothideomycetidae</taxon>
        <taxon>Mycosphaerellales</taxon>
        <taxon>Teratosphaeriaceae</taxon>
        <taxon>Meristemomyces</taxon>
    </lineage>
</organism>
<gene>
    <name evidence="1" type="ORF">LTR62_001187</name>
</gene>
<proteinExistence type="predicted"/>
<protein>
    <submittedName>
        <fullName evidence="1">Uncharacterized protein</fullName>
    </submittedName>
</protein>
<accession>A0AAN7YSP4</accession>
<dbReference type="Proteomes" id="UP001310890">
    <property type="component" value="Unassembled WGS sequence"/>
</dbReference>
<sequence>MSAEARRTEYSQLFEGESRIEDIHPPPLAELLPELAGESLSADLHLHNLRFKICLNYDPVAGWFYDDIPRIDGCGKLIFAKAALARLRRIVAKDFEFSHVVLDIHSYFTPLARITLEVRDSKLKVGPVVDSYISLAFRKEPKHEVLNHFLTAVAADFKDPEIDITNGKQGFTFDDLERLASEFRPMPTSEENIERGRLGYTGPWSAEDENPGYVAFLSDKGGHGGFFA</sequence>
<evidence type="ECO:0000313" key="2">
    <source>
        <dbReference type="Proteomes" id="UP001310890"/>
    </source>
</evidence>
<dbReference type="AlphaFoldDB" id="A0AAN7YSP4"/>
<comment type="caution">
    <text evidence="1">The sequence shown here is derived from an EMBL/GenBank/DDBJ whole genome shotgun (WGS) entry which is preliminary data.</text>
</comment>
<name>A0AAN7YSP4_9PEZI</name>